<keyword evidence="4" id="KW-1185">Reference proteome</keyword>
<gene>
    <name evidence="5" type="primary">LOC117231245</name>
</gene>
<keyword evidence="1" id="KW-0175">Coiled coil</keyword>
<feature type="coiled-coil region" evidence="1">
    <location>
        <begin position="577"/>
        <end position="670"/>
    </location>
</feature>
<feature type="coiled-coil region" evidence="1">
    <location>
        <begin position="953"/>
        <end position="980"/>
    </location>
</feature>
<feature type="chain" id="PRO_5026734844" evidence="3">
    <location>
        <begin position="18"/>
        <end position="1765"/>
    </location>
</feature>
<feature type="signal peptide" evidence="3">
    <location>
        <begin position="1"/>
        <end position="17"/>
    </location>
</feature>
<evidence type="ECO:0000313" key="5">
    <source>
        <dbReference type="RefSeq" id="XP_033345387.1"/>
    </source>
</evidence>
<name>A0A6J3JX15_9HYME</name>
<dbReference type="KEGG" id="bvk:117231245"/>
<sequence length="1765" mass="207919">MKLWIGVLLEWLNCLDILETNVKDLKELDNGKVYKKLIKSFSWTGTKDSTDTENIIVKYLQDEYPKYKFDKNLEEMEHIYIASLFLLLVPQEPSFHHQMCFNLQHETQLKIKSFLEMTIPYKKDINKETLKEIIARIENDASKIPVTPKGKALKNFFDSPVTWSAQNHKLLNDRNRELRMLKSELEVERFEKIDLQEDIRIQQNKIQSLQKKLQEKTAEIKVLREEKMKPTTPQSCKKNKGTIDYEQYYRKEIDHLEDQLLQKQCNIDKLEADADTLTKKLTSIQMQYIYFRDKVENCEKSLENMQIQGEIKDRELVNLKKTNEELRTHLKELRKTTIEEQSFEIDDIVPLNLSSASLNTSEVLSSVIDIQLQEAKEESALLKTQLDVVNEKLKSANQEYESTTQLLKKERQILQSTETKLNVIISESTKQIETLQQEKESLIKQNKNLEMLYTSQKETLSVVEKSKGVLITEKNSLLGKIKDLEESLNKENINNVKLNTELTEVKAQISENLKYIQDIKDQNSSYKTSVDLYNTNLKEIILHNLETDCVEDKLDNKTTTELIECLRIILYNFNQKYTLKQLELESLSNNMNEAKLKLENFQLQISKLEQKDEQNTTEISKLRKTVAESTTKINELTNVTEKYSEEISYLKQIELQKQTLEKVIYVYEEKVNKKDALLQASSMYIETLKKNIRTFESEFYLMKKDILNQINEYKKYNEKTTKSILNAYKILYTNYTKEQLSMYQLKDELTDNKKKLEDSISFNVMLENDLIKNKEITNHLETELICTKQKLTEFTQKLEKFEEVQEVFQKQHKDLKSENNKILLDLNNVNDKFEKSQQEVCNMLDEFKFKDKKIENLTDEITSLKLEKDHIMHLQTEGEIKMKNFIKELETKLLEKQCHLDKLNIEVKLKQETLELVENKFEKLSKETIASEVKLKEVIINLQEVRTNQDAVLKTQEKALKEKCLQLEELQKEFNESKRVLCKQLEDQKLLCQNLQSTNFKLQTESYKQNKIIEELQQILKKEKDELNKNREYCKIEDAKRLEVIQICEELQHSANGLKFTIEEVTKNENSYINTTDNVQDINNDDTNKNILRTLKESINEIQVSRELILQLSNENTNLNKTLKNQTVMVDNYITKCEEIKLLEIKIQELNNLQEDNIKRINTFIKYKESLKDYLNNIIKSRENLDTSLNTLKQKWDNLLTSSYSVLMIDKSVCDELKHIQSKQTYLENTLLKYHIHHFQNIKPLQNILWDQFLWFEQKIKDISLKEESEQILDISSDIFFDQKTIIEAELDKNKILQENITQLQNEIDDFSKLVISFENDFKCDETKFQSESEKKLRFQINELTEAKNNLESKLNCAHTNNVRLKGDIGELSIKVQEMETSLKEIENLKKEATQLKEQNLKLQEERNELSERSKKEDIDIQLKDIHDKYKVKIDEIKQNMKMLYNEQITKLNREQEQCVQEKLESLQRKMELQCRKQADELSKYKAHVANLSSQLWNVGERLLSEKQEKEKLQKELIELKTKYQNLDQNIVSLMEHKNPKCEKKYLLGETKEDVLHKISVIQERTTYEKRCSIKSIQTMGNAFNAEDEEGEVLDNIYLADMKDGNSSQIIDADRLSILKKRNALCKPHLKSSYPVEMQFHSLPFTEEEIKAGSVPDDIFNDSLSQSLLPEQKAKKKDRTQTSYKKPGPPTPSKNGGRLSIQGNELRSPNSRILRERNGKERATTTPRTLRSLFLPRGQDEKVIVTPRGRRRSSIFRKYRNANDR</sequence>
<keyword evidence="3" id="KW-0732">Signal</keyword>
<feature type="region of interest" description="Disordered" evidence="2">
    <location>
        <begin position="1666"/>
        <end position="1735"/>
    </location>
</feature>
<evidence type="ECO:0000256" key="3">
    <source>
        <dbReference type="SAM" id="SignalP"/>
    </source>
</evidence>
<dbReference type="RefSeq" id="XP_033345387.1">
    <property type="nucleotide sequence ID" value="XM_033489496.1"/>
</dbReference>
<feature type="coiled-coil region" evidence="1">
    <location>
        <begin position="253"/>
        <end position="287"/>
    </location>
</feature>
<proteinExistence type="predicted"/>
<evidence type="ECO:0000313" key="4">
    <source>
        <dbReference type="Proteomes" id="UP000504631"/>
    </source>
</evidence>
<organism evidence="4 5">
    <name type="scientific">Bombus vosnesenskii</name>
    <dbReference type="NCBI Taxonomy" id="207650"/>
    <lineage>
        <taxon>Eukaryota</taxon>
        <taxon>Metazoa</taxon>
        <taxon>Ecdysozoa</taxon>
        <taxon>Arthropoda</taxon>
        <taxon>Hexapoda</taxon>
        <taxon>Insecta</taxon>
        <taxon>Pterygota</taxon>
        <taxon>Neoptera</taxon>
        <taxon>Endopterygota</taxon>
        <taxon>Hymenoptera</taxon>
        <taxon>Apocrita</taxon>
        <taxon>Aculeata</taxon>
        <taxon>Apoidea</taxon>
        <taxon>Anthophila</taxon>
        <taxon>Apidae</taxon>
        <taxon>Bombus</taxon>
        <taxon>Pyrobombus</taxon>
    </lineage>
</organism>
<reference evidence="5" key="1">
    <citation type="submission" date="2025-08" db="UniProtKB">
        <authorList>
            <consortium name="RefSeq"/>
        </authorList>
    </citation>
    <scope>IDENTIFICATION</scope>
    <source>
        <tissue evidence="5">Muscle</tissue>
    </source>
</reference>
<protein>
    <submittedName>
        <fullName evidence="5">Interaptin-like isoform X1</fullName>
    </submittedName>
</protein>
<dbReference type="GeneID" id="117231245"/>
<evidence type="ECO:0000256" key="1">
    <source>
        <dbReference type="SAM" id="Coils"/>
    </source>
</evidence>
<feature type="coiled-coil region" evidence="1">
    <location>
        <begin position="798"/>
        <end position="927"/>
    </location>
</feature>
<feature type="coiled-coil region" evidence="1">
    <location>
        <begin position="1287"/>
        <end position="1447"/>
    </location>
</feature>
<feature type="coiled-coil region" evidence="1">
    <location>
        <begin position="1503"/>
        <end position="1537"/>
    </location>
</feature>
<dbReference type="CTD" id="44839"/>
<feature type="coiled-coil region" evidence="1">
    <location>
        <begin position="372"/>
        <end position="508"/>
    </location>
</feature>
<accession>A0A6J3JX15</accession>
<evidence type="ECO:0000256" key="2">
    <source>
        <dbReference type="SAM" id="MobiDB-lite"/>
    </source>
</evidence>
<feature type="compositionally biased region" description="Basic and acidic residues" evidence="2">
    <location>
        <begin position="1713"/>
        <end position="1723"/>
    </location>
</feature>
<feature type="coiled-coil region" evidence="1">
    <location>
        <begin position="168"/>
        <end position="226"/>
    </location>
</feature>
<feature type="compositionally biased region" description="Polar residues" evidence="2">
    <location>
        <begin position="1701"/>
        <end position="1711"/>
    </location>
</feature>
<dbReference type="Proteomes" id="UP000504631">
    <property type="component" value="Unplaced"/>
</dbReference>